<organism evidence="2 3">
    <name type="scientific">Gonium pectorale</name>
    <name type="common">Green alga</name>
    <dbReference type="NCBI Taxonomy" id="33097"/>
    <lineage>
        <taxon>Eukaryota</taxon>
        <taxon>Viridiplantae</taxon>
        <taxon>Chlorophyta</taxon>
        <taxon>core chlorophytes</taxon>
        <taxon>Chlorophyceae</taxon>
        <taxon>CS clade</taxon>
        <taxon>Chlamydomonadales</taxon>
        <taxon>Volvocaceae</taxon>
        <taxon>Gonium</taxon>
    </lineage>
</organism>
<proteinExistence type="predicted"/>
<feature type="chain" id="PRO_5007562268" description="DUF642 domain-containing protein" evidence="1">
    <location>
        <begin position="24"/>
        <end position="350"/>
    </location>
</feature>
<protein>
    <recommendedName>
        <fullName evidence="4">DUF642 domain-containing protein</fullName>
    </recommendedName>
</protein>
<sequence>MLRLAGVASLLLMTAHLPARAGALATTLFGTFYDVDFVSAGVGGFFYVSPQSSNTRTLRLSGITGPVSAAYLYWHSDEFDTSVSTDITVNQGPVQGQVLSADGGCYNYTRTLSYRADVTDLVQAVGNGNYTITMPSNRARGASLLVIFDDGDPANNVDVVVYDGNDFNDNGWQLVTVGPVNYVSGTVRVQLHVADGQAEFADMAVYIGDSVNPFLPRCSSNSFIGAIDGGNGAYWDIRTFDITSYVANPSGDTPSITVVAVTSDEATASERGAGGPDHAPDAFLSGGSSVQLRAERAGGGDGRVYVLHFTASNGVTSCVGSVAVRVPHSQGRKNLDCPAVDSGQLYDATV</sequence>
<accession>A0A150GUB7</accession>
<evidence type="ECO:0000256" key="1">
    <source>
        <dbReference type="SAM" id="SignalP"/>
    </source>
</evidence>
<dbReference type="AlphaFoldDB" id="A0A150GUB7"/>
<dbReference type="Proteomes" id="UP000075714">
    <property type="component" value="Unassembled WGS sequence"/>
</dbReference>
<keyword evidence="3" id="KW-1185">Reference proteome</keyword>
<name>A0A150GUB7_GONPE</name>
<evidence type="ECO:0000313" key="3">
    <source>
        <dbReference type="Proteomes" id="UP000075714"/>
    </source>
</evidence>
<comment type="caution">
    <text evidence="2">The sequence shown here is derived from an EMBL/GenBank/DDBJ whole genome shotgun (WGS) entry which is preliminary data.</text>
</comment>
<keyword evidence="1" id="KW-0732">Signal</keyword>
<dbReference type="EMBL" id="LSYV01000008">
    <property type="protein sequence ID" value="KXZ53332.1"/>
    <property type="molecule type" value="Genomic_DNA"/>
</dbReference>
<gene>
    <name evidence="2" type="ORF">GPECTOR_7g1226</name>
</gene>
<feature type="signal peptide" evidence="1">
    <location>
        <begin position="1"/>
        <end position="23"/>
    </location>
</feature>
<evidence type="ECO:0008006" key="4">
    <source>
        <dbReference type="Google" id="ProtNLM"/>
    </source>
</evidence>
<reference evidence="3" key="1">
    <citation type="journal article" date="2016" name="Nat. Commun.">
        <title>The Gonium pectorale genome demonstrates co-option of cell cycle regulation during the evolution of multicellularity.</title>
        <authorList>
            <person name="Hanschen E.R."/>
            <person name="Marriage T.N."/>
            <person name="Ferris P.J."/>
            <person name="Hamaji T."/>
            <person name="Toyoda A."/>
            <person name="Fujiyama A."/>
            <person name="Neme R."/>
            <person name="Noguchi H."/>
            <person name="Minakuchi Y."/>
            <person name="Suzuki M."/>
            <person name="Kawai-Toyooka H."/>
            <person name="Smith D.R."/>
            <person name="Sparks H."/>
            <person name="Anderson J."/>
            <person name="Bakaric R."/>
            <person name="Luria V."/>
            <person name="Karger A."/>
            <person name="Kirschner M.W."/>
            <person name="Durand P.M."/>
            <person name="Michod R.E."/>
            <person name="Nozaki H."/>
            <person name="Olson B.J."/>
        </authorList>
    </citation>
    <scope>NUCLEOTIDE SEQUENCE [LARGE SCALE GENOMIC DNA]</scope>
    <source>
        <strain evidence="3">NIES-2863</strain>
    </source>
</reference>
<evidence type="ECO:0000313" key="2">
    <source>
        <dbReference type="EMBL" id="KXZ53332.1"/>
    </source>
</evidence>